<dbReference type="InterPro" id="IPR015854">
    <property type="entry name" value="ABC_transpr_LolD-like"/>
</dbReference>
<dbReference type="InterPro" id="IPR003593">
    <property type="entry name" value="AAA+_ATPase"/>
</dbReference>
<dbReference type="InterPro" id="IPR003439">
    <property type="entry name" value="ABC_transporter-like_ATP-bd"/>
</dbReference>
<keyword evidence="1" id="KW-0813">Transport</keyword>
<dbReference type="InterPro" id="IPR017911">
    <property type="entry name" value="MacB-like_ATP-bd"/>
</dbReference>
<dbReference type="SMART" id="SM00382">
    <property type="entry name" value="AAA"/>
    <property type="match status" value="1"/>
</dbReference>
<dbReference type="AlphaFoldDB" id="A0A1G2QE34"/>
<dbReference type="PANTHER" id="PTHR24220">
    <property type="entry name" value="IMPORT ATP-BINDING PROTEIN"/>
    <property type="match status" value="1"/>
</dbReference>
<gene>
    <name evidence="5" type="ORF">A2571_03095</name>
</gene>
<proteinExistence type="predicted"/>
<dbReference type="GO" id="GO:0016887">
    <property type="term" value="F:ATP hydrolysis activity"/>
    <property type="evidence" value="ECO:0007669"/>
    <property type="project" value="InterPro"/>
</dbReference>
<dbReference type="InterPro" id="IPR017871">
    <property type="entry name" value="ABC_transporter-like_CS"/>
</dbReference>
<feature type="domain" description="ABC transporter" evidence="4">
    <location>
        <begin position="2"/>
        <end position="224"/>
    </location>
</feature>
<keyword evidence="3" id="KW-0067">ATP-binding</keyword>
<dbReference type="GO" id="GO:0022857">
    <property type="term" value="F:transmembrane transporter activity"/>
    <property type="evidence" value="ECO:0007669"/>
    <property type="project" value="UniProtKB-ARBA"/>
</dbReference>
<dbReference type="PROSITE" id="PS50893">
    <property type="entry name" value="ABC_TRANSPORTER_2"/>
    <property type="match status" value="1"/>
</dbReference>
<evidence type="ECO:0000256" key="1">
    <source>
        <dbReference type="ARBA" id="ARBA00022448"/>
    </source>
</evidence>
<dbReference type="STRING" id="1802438.A2571_03095"/>
<organism evidence="5 6">
    <name type="scientific">Candidatus Vogelbacteria bacterium RIFOXYD1_FULL_44_32</name>
    <dbReference type="NCBI Taxonomy" id="1802438"/>
    <lineage>
        <taxon>Bacteria</taxon>
        <taxon>Candidatus Vogeliibacteriota</taxon>
    </lineage>
</organism>
<dbReference type="Pfam" id="PF00005">
    <property type="entry name" value="ABC_tran"/>
    <property type="match status" value="1"/>
</dbReference>
<keyword evidence="2" id="KW-0547">Nucleotide-binding</keyword>
<dbReference type="GO" id="GO:0005886">
    <property type="term" value="C:plasma membrane"/>
    <property type="evidence" value="ECO:0007669"/>
    <property type="project" value="TreeGrafter"/>
</dbReference>
<dbReference type="PANTHER" id="PTHR24220:SF86">
    <property type="entry name" value="ABC TRANSPORTER ABCH.1"/>
    <property type="match status" value="1"/>
</dbReference>
<dbReference type="EMBL" id="MHTJ01000004">
    <property type="protein sequence ID" value="OHA58221.1"/>
    <property type="molecule type" value="Genomic_DNA"/>
</dbReference>
<evidence type="ECO:0000313" key="5">
    <source>
        <dbReference type="EMBL" id="OHA58221.1"/>
    </source>
</evidence>
<evidence type="ECO:0000256" key="2">
    <source>
        <dbReference type="ARBA" id="ARBA00022741"/>
    </source>
</evidence>
<dbReference type="FunFam" id="3.40.50.300:FF:000032">
    <property type="entry name" value="Export ABC transporter ATP-binding protein"/>
    <property type="match status" value="1"/>
</dbReference>
<dbReference type="Proteomes" id="UP000177043">
    <property type="component" value="Unassembled WGS sequence"/>
</dbReference>
<reference evidence="5 6" key="1">
    <citation type="journal article" date="2016" name="Nat. Commun.">
        <title>Thousands of microbial genomes shed light on interconnected biogeochemical processes in an aquifer system.</title>
        <authorList>
            <person name="Anantharaman K."/>
            <person name="Brown C.T."/>
            <person name="Hug L.A."/>
            <person name="Sharon I."/>
            <person name="Castelle C.J."/>
            <person name="Probst A.J."/>
            <person name="Thomas B.C."/>
            <person name="Singh A."/>
            <person name="Wilkins M.J."/>
            <person name="Karaoz U."/>
            <person name="Brodie E.L."/>
            <person name="Williams K.H."/>
            <person name="Hubbard S.S."/>
            <person name="Banfield J.F."/>
        </authorList>
    </citation>
    <scope>NUCLEOTIDE SEQUENCE [LARGE SCALE GENOMIC DNA]</scope>
</reference>
<dbReference type="SUPFAM" id="SSF52540">
    <property type="entry name" value="P-loop containing nucleoside triphosphate hydrolases"/>
    <property type="match status" value="1"/>
</dbReference>
<sequence length="228" mass="25198">MIEIKKLNKSYESGDVMTRVLQEIDLAVPSGEFLAIMGKSGAGKSTLLYQMSLLDTPSSGEVIIDGVDTAKLTEKERTSFRLNRLGYIFQDYALMPDLTALENVLVPLMMLGIQNSEAKTLAVEALEAVGLAHRHNNRPSQLSGGEQQRVSIARAIAHKPDILFADEPTANLDSVSGQAVLEVIRRLHLQDKQTIVMVTHELEYAEAADRVIYLEDGQISREQLRPNP</sequence>
<dbReference type="Gene3D" id="3.40.50.300">
    <property type="entry name" value="P-loop containing nucleotide triphosphate hydrolases"/>
    <property type="match status" value="1"/>
</dbReference>
<name>A0A1G2QE34_9BACT</name>
<protein>
    <submittedName>
        <fullName evidence="5">ABC transporter</fullName>
    </submittedName>
</protein>
<dbReference type="InterPro" id="IPR027417">
    <property type="entry name" value="P-loop_NTPase"/>
</dbReference>
<dbReference type="CDD" id="cd03255">
    <property type="entry name" value="ABC_MJ0796_LolCDE_FtsE"/>
    <property type="match status" value="1"/>
</dbReference>
<comment type="caution">
    <text evidence="5">The sequence shown here is derived from an EMBL/GenBank/DDBJ whole genome shotgun (WGS) entry which is preliminary data.</text>
</comment>
<dbReference type="GO" id="GO:0005524">
    <property type="term" value="F:ATP binding"/>
    <property type="evidence" value="ECO:0007669"/>
    <property type="project" value="UniProtKB-KW"/>
</dbReference>
<evidence type="ECO:0000313" key="6">
    <source>
        <dbReference type="Proteomes" id="UP000177043"/>
    </source>
</evidence>
<accession>A0A1G2QE34</accession>
<dbReference type="PROSITE" id="PS00211">
    <property type="entry name" value="ABC_TRANSPORTER_1"/>
    <property type="match status" value="1"/>
</dbReference>
<evidence type="ECO:0000259" key="4">
    <source>
        <dbReference type="PROSITE" id="PS50893"/>
    </source>
</evidence>
<dbReference type="GO" id="GO:0098796">
    <property type="term" value="C:membrane protein complex"/>
    <property type="evidence" value="ECO:0007669"/>
    <property type="project" value="UniProtKB-ARBA"/>
</dbReference>
<evidence type="ECO:0000256" key="3">
    <source>
        <dbReference type="ARBA" id="ARBA00022840"/>
    </source>
</evidence>